<evidence type="ECO:0000313" key="2">
    <source>
        <dbReference type="Proteomes" id="UP001458880"/>
    </source>
</evidence>
<name>A0AAW1HTM9_POPJA</name>
<evidence type="ECO:0000313" key="1">
    <source>
        <dbReference type="EMBL" id="KAK9679671.1"/>
    </source>
</evidence>
<proteinExistence type="predicted"/>
<gene>
    <name evidence="1" type="ORF">QE152_g39809</name>
</gene>
<dbReference type="Proteomes" id="UP001458880">
    <property type="component" value="Unassembled WGS sequence"/>
</dbReference>
<organism evidence="1 2">
    <name type="scientific">Popillia japonica</name>
    <name type="common">Japanese beetle</name>
    <dbReference type="NCBI Taxonomy" id="7064"/>
    <lineage>
        <taxon>Eukaryota</taxon>
        <taxon>Metazoa</taxon>
        <taxon>Ecdysozoa</taxon>
        <taxon>Arthropoda</taxon>
        <taxon>Hexapoda</taxon>
        <taxon>Insecta</taxon>
        <taxon>Pterygota</taxon>
        <taxon>Neoptera</taxon>
        <taxon>Endopterygota</taxon>
        <taxon>Coleoptera</taxon>
        <taxon>Polyphaga</taxon>
        <taxon>Scarabaeiformia</taxon>
        <taxon>Scarabaeidae</taxon>
        <taxon>Rutelinae</taxon>
        <taxon>Popillia</taxon>
    </lineage>
</organism>
<dbReference type="PANTHER" id="PTHR21163">
    <property type="entry name" value="PROTEIN G12"/>
    <property type="match status" value="1"/>
</dbReference>
<sequence>MADKSDLVKFLLITKMKFLIVVLAVLGVGYAIPASRSLQEDLQQIVDLIPVDEIREIARRYNENDAEFQQVVAYLQGEEWAALVAAARDNETWQRFKVFMEANGIDIEGLLDAIRDIIANARVAQKTNGQRSIRDFVDEVRAIIPLDEILVTLNNLLTNSADFQEFYAAISGEESRQLVDDVSALPEVQRIAQVLRDMGINVDGALEFIFGLLGWE</sequence>
<dbReference type="Pfam" id="PF06757">
    <property type="entry name" value="Ins_allergen_rp"/>
    <property type="match status" value="1"/>
</dbReference>
<protein>
    <submittedName>
        <fullName evidence="1">Insect allergen related repeat, nitrile-specifier detoxification</fullName>
    </submittedName>
</protein>
<dbReference type="PANTHER" id="PTHR21163:SF1">
    <property type="entry name" value="PROTEIN G12"/>
    <property type="match status" value="1"/>
</dbReference>
<reference evidence="1 2" key="1">
    <citation type="journal article" date="2024" name="BMC Genomics">
        <title>De novo assembly and annotation of Popillia japonica's genome with initial clues to its potential as an invasive pest.</title>
        <authorList>
            <person name="Cucini C."/>
            <person name="Boschi S."/>
            <person name="Funari R."/>
            <person name="Cardaioli E."/>
            <person name="Iannotti N."/>
            <person name="Marturano G."/>
            <person name="Paoli F."/>
            <person name="Bruttini M."/>
            <person name="Carapelli A."/>
            <person name="Frati F."/>
            <person name="Nardi F."/>
        </authorList>
    </citation>
    <scope>NUCLEOTIDE SEQUENCE [LARGE SCALE GENOMIC DNA]</scope>
    <source>
        <strain evidence="1">DMR45628</strain>
    </source>
</reference>
<dbReference type="AlphaFoldDB" id="A0AAW1HTM9"/>
<dbReference type="EMBL" id="JASPKY010000992">
    <property type="protein sequence ID" value="KAK9679671.1"/>
    <property type="molecule type" value="Genomic_DNA"/>
</dbReference>
<comment type="caution">
    <text evidence="1">The sequence shown here is derived from an EMBL/GenBank/DDBJ whole genome shotgun (WGS) entry which is preliminary data.</text>
</comment>
<keyword evidence="2" id="KW-1185">Reference proteome</keyword>
<accession>A0AAW1HTM9</accession>
<dbReference type="InterPro" id="IPR010629">
    <property type="entry name" value="Ins_allergen"/>
</dbReference>